<evidence type="ECO:0000256" key="1">
    <source>
        <dbReference type="SAM" id="MobiDB-lite"/>
    </source>
</evidence>
<keyword evidence="2" id="KW-0472">Membrane</keyword>
<evidence type="ECO:0000313" key="4">
    <source>
        <dbReference type="Proteomes" id="UP000284547"/>
    </source>
</evidence>
<accession>A0A411Z376</accession>
<organism evidence="3 4">
    <name type="scientific">Pseudotabrizicola alkalilacus</name>
    <dbReference type="NCBI Taxonomy" id="2305252"/>
    <lineage>
        <taxon>Bacteria</taxon>
        <taxon>Pseudomonadati</taxon>
        <taxon>Pseudomonadota</taxon>
        <taxon>Alphaproteobacteria</taxon>
        <taxon>Rhodobacterales</taxon>
        <taxon>Paracoccaceae</taxon>
        <taxon>Pseudotabrizicola</taxon>
    </lineage>
</organism>
<sequence>MNVEMLTAVVVFGSLLGIALVGLTLSNREAERLADRLHRRDRMASGESVRADKDKFPPIPS</sequence>
<comment type="caution">
    <text evidence="3">The sequence shown here is derived from an EMBL/GenBank/DDBJ whole genome shotgun (WGS) entry which is preliminary data.</text>
</comment>
<keyword evidence="4" id="KW-1185">Reference proteome</keyword>
<evidence type="ECO:0000256" key="2">
    <source>
        <dbReference type="SAM" id="Phobius"/>
    </source>
</evidence>
<feature type="region of interest" description="Disordered" evidence="1">
    <location>
        <begin position="41"/>
        <end position="61"/>
    </location>
</feature>
<reference evidence="3 4" key="1">
    <citation type="submission" date="2018-08" db="EMBL/GenBank/DDBJ databases">
        <title>Flavobacterium tibetense sp. nov., isolated from a wetland YonghuCo on Tibetan Plateau.</title>
        <authorList>
            <person name="Phurbu D."/>
            <person name="Lu H."/>
            <person name="Xing P."/>
        </authorList>
    </citation>
    <scope>NUCLEOTIDE SEQUENCE [LARGE SCALE GENOMIC DNA]</scope>
    <source>
        <strain evidence="3 4">DJC</strain>
    </source>
</reference>
<keyword evidence="2" id="KW-0812">Transmembrane</keyword>
<name>A0A411Z376_9RHOB</name>
<proteinExistence type="predicted"/>
<protein>
    <submittedName>
        <fullName evidence="3">Uncharacterized protein</fullName>
    </submittedName>
</protein>
<dbReference type="Proteomes" id="UP000284547">
    <property type="component" value="Unassembled WGS sequence"/>
</dbReference>
<keyword evidence="2" id="KW-1133">Transmembrane helix</keyword>
<gene>
    <name evidence="3" type="ORF">D1012_09765</name>
</gene>
<dbReference type="AlphaFoldDB" id="A0A411Z376"/>
<dbReference type="EMBL" id="QWEY01000004">
    <property type="protein sequence ID" value="RGP37490.1"/>
    <property type="molecule type" value="Genomic_DNA"/>
</dbReference>
<feature type="transmembrane region" description="Helical" evidence="2">
    <location>
        <begin position="6"/>
        <end position="26"/>
    </location>
</feature>
<evidence type="ECO:0000313" key="3">
    <source>
        <dbReference type="EMBL" id="RGP37490.1"/>
    </source>
</evidence>